<reference evidence="1" key="1">
    <citation type="submission" date="2018-05" db="EMBL/GenBank/DDBJ databases">
        <authorList>
            <person name="Lanie J.A."/>
            <person name="Ng W.-L."/>
            <person name="Kazmierczak K.M."/>
            <person name="Andrzejewski T.M."/>
            <person name="Davidsen T.M."/>
            <person name="Wayne K.J."/>
            <person name="Tettelin H."/>
            <person name="Glass J.I."/>
            <person name="Rusch D."/>
            <person name="Podicherti R."/>
            <person name="Tsui H.-C.T."/>
            <person name="Winkler M.E."/>
        </authorList>
    </citation>
    <scope>NUCLEOTIDE SEQUENCE</scope>
</reference>
<gene>
    <name evidence="1" type="ORF">METZ01_LOCUS175981</name>
</gene>
<proteinExistence type="predicted"/>
<dbReference type="AlphaFoldDB" id="A0A382CCQ5"/>
<name>A0A382CCQ5_9ZZZZ</name>
<organism evidence="1">
    <name type="scientific">marine metagenome</name>
    <dbReference type="NCBI Taxonomy" id="408172"/>
    <lineage>
        <taxon>unclassified sequences</taxon>
        <taxon>metagenomes</taxon>
        <taxon>ecological metagenomes</taxon>
    </lineage>
</organism>
<dbReference type="EMBL" id="UINC01033596">
    <property type="protein sequence ID" value="SVB23127.1"/>
    <property type="molecule type" value="Genomic_DNA"/>
</dbReference>
<protein>
    <submittedName>
        <fullName evidence="1">Uncharacterized protein</fullName>
    </submittedName>
</protein>
<evidence type="ECO:0000313" key="1">
    <source>
        <dbReference type="EMBL" id="SVB23127.1"/>
    </source>
</evidence>
<accession>A0A382CCQ5</accession>
<sequence>MIMMKNRFLKNKQDLYLYKMSMVEIVFIF</sequence>